<organism evidence="2 3">
    <name type="scientific">Pseudonocardia eucalypti</name>
    <dbReference type="NCBI Taxonomy" id="648755"/>
    <lineage>
        <taxon>Bacteria</taxon>
        <taxon>Bacillati</taxon>
        <taxon>Actinomycetota</taxon>
        <taxon>Actinomycetes</taxon>
        <taxon>Pseudonocardiales</taxon>
        <taxon>Pseudonocardiaceae</taxon>
        <taxon>Pseudonocardia</taxon>
    </lineage>
</organism>
<keyword evidence="3" id="KW-1185">Reference proteome</keyword>
<reference evidence="3" key="1">
    <citation type="journal article" date="2019" name="Int. J. Syst. Evol. Microbiol.">
        <title>The Global Catalogue of Microorganisms (GCM) 10K type strain sequencing project: providing services to taxonomists for standard genome sequencing and annotation.</title>
        <authorList>
            <consortium name="The Broad Institute Genomics Platform"/>
            <consortium name="The Broad Institute Genome Sequencing Center for Infectious Disease"/>
            <person name="Wu L."/>
            <person name="Ma J."/>
        </authorList>
    </citation>
    <scope>NUCLEOTIDE SEQUENCE [LARGE SCALE GENOMIC DNA]</scope>
    <source>
        <strain evidence="3">JCM 18303</strain>
    </source>
</reference>
<evidence type="ECO:0000313" key="3">
    <source>
        <dbReference type="Proteomes" id="UP001428817"/>
    </source>
</evidence>
<name>A0ABP9PPP6_9PSEU</name>
<dbReference type="Proteomes" id="UP001428817">
    <property type="component" value="Unassembled WGS sequence"/>
</dbReference>
<dbReference type="InterPro" id="IPR019922">
    <property type="entry name" value="Lucif-like_OxRdatse_MSMEG_4141"/>
</dbReference>
<comment type="caution">
    <text evidence="2">The sequence shown here is derived from an EMBL/GenBank/DDBJ whole genome shotgun (WGS) entry which is preliminary data.</text>
</comment>
<evidence type="ECO:0000259" key="1">
    <source>
        <dbReference type="Pfam" id="PF00296"/>
    </source>
</evidence>
<protein>
    <submittedName>
        <fullName evidence="2">LLM class F420-dependent oxidoreductase</fullName>
    </submittedName>
</protein>
<dbReference type="InterPro" id="IPR011251">
    <property type="entry name" value="Luciferase-like_dom"/>
</dbReference>
<proteinExistence type="predicted"/>
<gene>
    <name evidence="2" type="ORF">GCM10023321_14540</name>
</gene>
<feature type="domain" description="Luciferase-like" evidence="1">
    <location>
        <begin position="21"/>
        <end position="122"/>
    </location>
</feature>
<dbReference type="Gene3D" id="3.20.20.30">
    <property type="entry name" value="Luciferase-like domain"/>
    <property type="match status" value="2"/>
</dbReference>
<dbReference type="SUPFAM" id="SSF51679">
    <property type="entry name" value="Bacterial luciferase-like"/>
    <property type="match status" value="1"/>
</dbReference>
<dbReference type="RefSeq" id="WP_185060975.1">
    <property type="nucleotide sequence ID" value="NZ_BAABJP010000005.1"/>
</dbReference>
<evidence type="ECO:0000313" key="2">
    <source>
        <dbReference type="EMBL" id="GAA5149925.1"/>
    </source>
</evidence>
<dbReference type="EMBL" id="BAABJP010000005">
    <property type="protein sequence ID" value="GAA5149925.1"/>
    <property type="molecule type" value="Genomic_DNA"/>
</dbReference>
<sequence>MLTLGKYGAWLNPVDDDVARTEYAVEAEFLGYGTVWLGLGLRDESDLRVVERVLDATSHVVVATAIINMWTNDPVALATSYCRLQDRHPDRFLLGTGVGHPESITGYSSPYRRMESFLEALDAGGVPSDRRVLAALGPRALRLAADRAAGSHPYLAVPAHTRTARRLLGPGALLAPEQTVVLDTDRASARARGRAFLSDPYLRLSNYVNNLLRHGYDETDVVDDGSDRLIDDLVLHGNADTIAAGVDAHLAAGADHVAIQVLPTAGQGPMPGLRALANRLIP</sequence>
<dbReference type="Pfam" id="PF00296">
    <property type="entry name" value="Bac_luciferase"/>
    <property type="match status" value="1"/>
</dbReference>
<dbReference type="NCBIfam" id="TIGR03620">
    <property type="entry name" value="F420_MSMEG_4141"/>
    <property type="match status" value="1"/>
</dbReference>
<accession>A0ABP9PPP6</accession>
<dbReference type="InterPro" id="IPR036661">
    <property type="entry name" value="Luciferase-like_sf"/>
</dbReference>